<name>A0AAD1AGT8_9MICO</name>
<dbReference type="GO" id="GO:0003677">
    <property type="term" value="F:DNA binding"/>
    <property type="evidence" value="ECO:0007669"/>
    <property type="project" value="InterPro"/>
</dbReference>
<dbReference type="Proteomes" id="UP000283946">
    <property type="component" value="Chromosome"/>
</dbReference>
<dbReference type="Gene3D" id="3.30.420.10">
    <property type="entry name" value="Ribonuclease H-like superfamily/Ribonuclease H"/>
    <property type="match status" value="1"/>
</dbReference>
<dbReference type="InterPro" id="IPR002514">
    <property type="entry name" value="Transposase_8"/>
</dbReference>
<protein>
    <recommendedName>
        <fullName evidence="4">Transposase</fullName>
    </recommendedName>
</protein>
<dbReference type="KEGG" id="ria:C7V51_13700"/>
<evidence type="ECO:0000313" key="3">
    <source>
        <dbReference type="Proteomes" id="UP000283946"/>
    </source>
</evidence>
<evidence type="ECO:0000256" key="1">
    <source>
        <dbReference type="SAM" id="Coils"/>
    </source>
</evidence>
<dbReference type="InterPro" id="IPR012337">
    <property type="entry name" value="RNaseH-like_sf"/>
</dbReference>
<dbReference type="Gene3D" id="1.10.10.10">
    <property type="entry name" value="Winged helix-like DNA-binding domain superfamily/Winged helix DNA-binding domain"/>
    <property type="match status" value="1"/>
</dbReference>
<dbReference type="InterPro" id="IPR036397">
    <property type="entry name" value="RNaseH_sf"/>
</dbReference>
<evidence type="ECO:0008006" key="4">
    <source>
        <dbReference type="Google" id="ProtNLM"/>
    </source>
</evidence>
<dbReference type="EMBL" id="CP028130">
    <property type="protein sequence ID" value="AZZ56810.1"/>
    <property type="molecule type" value="Genomic_DNA"/>
</dbReference>
<dbReference type="PANTHER" id="PTHR46889">
    <property type="entry name" value="TRANSPOSASE INSF FOR INSERTION SEQUENCE IS3B-RELATED"/>
    <property type="match status" value="1"/>
</dbReference>
<dbReference type="InterPro" id="IPR050900">
    <property type="entry name" value="Transposase_IS3/IS150/IS904"/>
</dbReference>
<sequence length="223" mass="25318">MRTELVTEALDMAARNQPDRLSDTIFHSDRGSVSASAEFGQVAKKLNIRQSMGRTSVCWDTAWAESFNGTLKNERCNRTHYPTKEKAIRELPHSFLDHRGSDSINALTERIIGMSSSRSKYSPEFRAEAVREVIDKSRAVADVVRELALAPQTLANRVAAYRRANTEGEEELTVADRTRITELERRVRELEEENRFLGKASAFFESRRITNYSHGPENVGRLT</sequence>
<dbReference type="SUPFAM" id="SSF46689">
    <property type="entry name" value="Homeodomain-like"/>
    <property type="match status" value="1"/>
</dbReference>
<dbReference type="SUPFAM" id="SSF53098">
    <property type="entry name" value="Ribonuclease H-like"/>
    <property type="match status" value="1"/>
</dbReference>
<dbReference type="AlphaFoldDB" id="A0AAD1AGT8"/>
<evidence type="ECO:0000313" key="2">
    <source>
        <dbReference type="EMBL" id="AZZ56810.1"/>
    </source>
</evidence>
<dbReference type="GO" id="GO:0006313">
    <property type="term" value="P:DNA transposition"/>
    <property type="evidence" value="ECO:0007669"/>
    <property type="project" value="InterPro"/>
</dbReference>
<dbReference type="GO" id="GO:0004803">
    <property type="term" value="F:transposase activity"/>
    <property type="evidence" value="ECO:0007669"/>
    <property type="project" value="InterPro"/>
</dbReference>
<gene>
    <name evidence="2" type="ORF">C7V51_13700</name>
</gene>
<organism evidence="2 3">
    <name type="scientific">Rathayibacter iranicus</name>
    <dbReference type="NCBI Taxonomy" id="59737"/>
    <lineage>
        <taxon>Bacteria</taxon>
        <taxon>Bacillati</taxon>
        <taxon>Actinomycetota</taxon>
        <taxon>Actinomycetes</taxon>
        <taxon>Micrococcales</taxon>
        <taxon>Microbacteriaceae</taxon>
        <taxon>Rathayibacter</taxon>
    </lineage>
</organism>
<dbReference type="Pfam" id="PF01527">
    <property type="entry name" value="HTH_Tnp_1"/>
    <property type="match status" value="1"/>
</dbReference>
<reference evidence="2 3" key="1">
    <citation type="submission" date="2018-03" db="EMBL/GenBank/DDBJ databases">
        <title>Bacteriophage NCPPB3778 and a type I-E CRISPR drive the evolution of the US Biological Select Agent, Rathayibacter toxicus.</title>
        <authorList>
            <person name="Davis E.W.II."/>
            <person name="Tabima J.F."/>
            <person name="Weisberg A.J."/>
            <person name="Dantas Lopes L."/>
            <person name="Wiseman M.S."/>
            <person name="Wiseman M.S."/>
            <person name="Pupko T."/>
            <person name="Belcher M.S."/>
            <person name="Sechler A.J."/>
            <person name="Tancos M.A."/>
            <person name="Schroeder B.K."/>
            <person name="Murray T.D."/>
            <person name="Luster D.G."/>
            <person name="Schneider W.L."/>
            <person name="Rogers E."/>
            <person name="Andreote F.D."/>
            <person name="Grunwald N.J."/>
            <person name="Putnam M.L."/>
            <person name="Chang J.H."/>
        </authorList>
    </citation>
    <scope>NUCLEOTIDE SEQUENCE [LARGE SCALE GENOMIC DNA]</scope>
    <source>
        <strain evidence="2 3">NCCPB 2253</strain>
    </source>
</reference>
<accession>A0AAD1AGT8</accession>
<dbReference type="PANTHER" id="PTHR46889:SF4">
    <property type="entry name" value="TRANSPOSASE INSO FOR INSERTION SEQUENCE ELEMENT IS911B-RELATED"/>
    <property type="match status" value="1"/>
</dbReference>
<dbReference type="InterPro" id="IPR036388">
    <property type="entry name" value="WH-like_DNA-bd_sf"/>
</dbReference>
<proteinExistence type="predicted"/>
<feature type="coiled-coil region" evidence="1">
    <location>
        <begin position="173"/>
        <end position="200"/>
    </location>
</feature>
<keyword evidence="1" id="KW-0175">Coiled coil</keyword>
<dbReference type="InterPro" id="IPR009057">
    <property type="entry name" value="Homeodomain-like_sf"/>
</dbReference>